<dbReference type="RefSeq" id="WP_224036291.1">
    <property type="nucleotide sequence ID" value="NZ_AP024849.1"/>
</dbReference>
<accession>A0ABM7T094</accession>
<feature type="transmembrane region" description="Helical" evidence="1">
    <location>
        <begin position="179"/>
        <end position="206"/>
    </location>
</feature>
<feature type="transmembrane region" description="Helical" evidence="1">
    <location>
        <begin position="101"/>
        <end position="122"/>
    </location>
</feature>
<name>A0ABM7T094_9CLOT</name>
<feature type="transmembrane region" description="Helical" evidence="1">
    <location>
        <begin position="221"/>
        <end position="242"/>
    </location>
</feature>
<keyword evidence="1" id="KW-0472">Membrane</keyword>
<protein>
    <recommendedName>
        <fullName evidence="4">ABC-2 family transporter protein</fullName>
    </recommendedName>
</protein>
<feature type="transmembrane region" description="Helical" evidence="1">
    <location>
        <begin position="142"/>
        <end position="167"/>
    </location>
</feature>
<evidence type="ECO:0008006" key="4">
    <source>
        <dbReference type="Google" id="ProtNLM"/>
    </source>
</evidence>
<evidence type="ECO:0000313" key="2">
    <source>
        <dbReference type="EMBL" id="BCZ44625.1"/>
    </source>
</evidence>
<evidence type="ECO:0000313" key="3">
    <source>
        <dbReference type="Proteomes" id="UP000824633"/>
    </source>
</evidence>
<keyword evidence="1" id="KW-0812">Transmembrane</keyword>
<keyword evidence="3" id="KW-1185">Reference proteome</keyword>
<feature type="transmembrane region" description="Helical" evidence="1">
    <location>
        <begin position="16"/>
        <end position="36"/>
    </location>
</feature>
<proteinExistence type="predicted"/>
<organism evidence="2 3">
    <name type="scientific">Clostridium gelidum</name>
    <dbReference type="NCBI Taxonomy" id="704125"/>
    <lineage>
        <taxon>Bacteria</taxon>
        <taxon>Bacillati</taxon>
        <taxon>Bacillota</taxon>
        <taxon>Clostridia</taxon>
        <taxon>Eubacteriales</taxon>
        <taxon>Clostridiaceae</taxon>
        <taxon>Clostridium</taxon>
    </lineage>
</organism>
<dbReference type="EMBL" id="AP024849">
    <property type="protein sequence ID" value="BCZ44625.1"/>
    <property type="molecule type" value="Genomic_DNA"/>
</dbReference>
<reference evidence="3" key="1">
    <citation type="submission" date="2021-07" db="EMBL/GenBank/DDBJ databases">
        <title>Complete genome sequencing of a Clostridium isolate.</title>
        <authorList>
            <person name="Ueki A."/>
            <person name="Tonouchi A."/>
        </authorList>
    </citation>
    <scope>NUCLEOTIDE SEQUENCE [LARGE SCALE GENOMIC DNA]</scope>
    <source>
        <strain evidence="3">C5S11</strain>
    </source>
</reference>
<evidence type="ECO:0000256" key="1">
    <source>
        <dbReference type="SAM" id="Phobius"/>
    </source>
</evidence>
<gene>
    <name evidence="2" type="ORF">psyc5s11_06920</name>
</gene>
<sequence>MSNLIRGESYKLRKSRYFVGMIFLSLVAAFFMMSYYDDNIHRLTGTNSEVASGMYSIYYPFTCIIFTSFIFSLFAGEFIAKDLKNNISKSFMYGYKRSKVILSKLIVFIIFSLFIELIYTVILVCYADKSYWFDYNIENILALIRIIGIGTLYNVATISIVAMIAVITKNNLVTVVSPIIFLLCCPILALQNYMSIIVACACPFVFGEAAIARFAPISDIIIGIVSSVLTIIITIGISLLYVKREDIK</sequence>
<dbReference type="Pfam" id="PF12730">
    <property type="entry name" value="ABC2_membrane_4"/>
    <property type="match status" value="1"/>
</dbReference>
<keyword evidence="1" id="KW-1133">Transmembrane helix</keyword>
<dbReference type="Proteomes" id="UP000824633">
    <property type="component" value="Chromosome"/>
</dbReference>
<feature type="transmembrane region" description="Helical" evidence="1">
    <location>
        <begin position="56"/>
        <end position="80"/>
    </location>
</feature>